<evidence type="ECO:0000259" key="29">
    <source>
        <dbReference type="Pfam" id="PF17900"/>
    </source>
</evidence>
<evidence type="ECO:0000313" key="30">
    <source>
        <dbReference type="Ensembl" id="ENSSSCP00040045833.1"/>
    </source>
</evidence>
<dbReference type="Ensembl" id="ENSSSCT00040101707.1">
    <property type="protein sequence ID" value="ENSSSCP00040045833.1"/>
    <property type="gene ID" value="ENSSSCG00040073553.1"/>
</dbReference>
<evidence type="ECO:0000256" key="4">
    <source>
        <dbReference type="ARBA" id="ARBA00022438"/>
    </source>
</evidence>
<dbReference type="FunFam" id="2.60.40.1910:FF:000005">
    <property type="entry name" value="Aminopeptidase"/>
    <property type="match status" value="1"/>
</dbReference>
<evidence type="ECO:0000256" key="26">
    <source>
        <dbReference type="RuleBase" id="RU364040"/>
    </source>
</evidence>
<feature type="binding site" evidence="24">
    <location>
        <position position="367"/>
    </location>
    <ligand>
        <name>Zn(2+)</name>
        <dbReference type="ChEBI" id="CHEBI:29105"/>
        <note>catalytic</note>
    </ligand>
</feature>
<evidence type="ECO:0000256" key="19">
    <source>
        <dbReference type="ARBA" id="ARBA00023157"/>
    </source>
</evidence>
<evidence type="ECO:0000259" key="28">
    <source>
        <dbReference type="Pfam" id="PF11838"/>
    </source>
</evidence>
<dbReference type="SUPFAM" id="SSF63737">
    <property type="entry name" value="Leukotriene A4 hydrolase N-terminal domain"/>
    <property type="match status" value="1"/>
</dbReference>
<evidence type="ECO:0000259" key="27">
    <source>
        <dbReference type="Pfam" id="PF01433"/>
    </source>
</evidence>
<keyword evidence="15" id="KW-0735">Signal-anchor</keyword>
<dbReference type="Pfam" id="PF01433">
    <property type="entry name" value="Peptidase_M1"/>
    <property type="match status" value="1"/>
</dbReference>
<dbReference type="InterPro" id="IPR024571">
    <property type="entry name" value="ERAP1-like_C_dom"/>
</dbReference>
<evidence type="ECO:0000256" key="17">
    <source>
        <dbReference type="ARBA" id="ARBA00023049"/>
    </source>
</evidence>
<dbReference type="FunFam" id="1.25.50.20:FF:000012">
    <property type="entry name" value="Aminopeptidase N"/>
    <property type="match status" value="1"/>
</dbReference>
<evidence type="ECO:0000256" key="24">
    <source>
        <dbReference type="PIRSR" id="PIRSR634016-3"/>
    </source>
</evidence>
<dbReference type="InterPro" id="IPR050344">
    <property type="entry name" value="Peptidase_M1_aminopeptidases"/>
</dbReference>
<feature type="domain" description="ERAP1-like C-terminal" evidence="28">
    <location>
        <begin position="577"/>
        <end position="903"/>
    </location>
</feature>
<evidence type="ECO:0000256" key="6">
    <source>
        <dbReference type="ARBA" id="ARBA00022475"/>
    </source>
</evidence>
<dbReference type="GO" id="GO:0030154">
    <property type="term" value="P:cell differentiation"/>
    <property type="evidence" value="ECO:0007669"/>
    <property type="project" value="UniProtKB-KW"/>
</dbReference>
<evidence type="ECO:0000256" key="5">
    <source>
        <dbReference type="ARBA" id="ARBA00022473"/>
    </source>
</evidence>
<dbReference type="Proteomes" id="UP000694722">
    <property type="component" value="Unplaced"/>
</dbReference>
<keyword evidence="6" id="KW-1003">Cell membrane</keyword>
<dbReference type="InterPro" id="IPR034016">
    <property type="entry name" value="M1_APN-typ"/>
</dbReference>
<dbReference type="GO" id="GO:0008270">
    <property type="term" value="F:zinc ion binding"/>
    <property type="evidence" value="ECO:0007669"/>
    <property type="project" value="UniProtKB-UniRule"/>
</dbReference>
<keyword evidence="17 26" id="KW-0482">Metalloprotease</keyword>
<reference evidence="30" key="1">
    <citation type="submission" date="2025-08" db="UniProtKB">
        <authorList>
            <consortium name="Ensembl"/>
        </authorList>
    </citation>
    <scope>IDENTIFICATION</scope>
</reference>
<keyword evidence="16" id="KW-1133">Transmembrane helix</keyword>
<dbReference type="InterPro" id="IPR045357">
    <property type="entry name" value="Aminopeptidase_N-like_N"/>
</dbReference>
<dbReference type="Pfam" id="PF11838">
    <property type="entry name" value="ERAP1_C"/>
    <property type="match status" value="1"/>
</dbReference>
<evidence type="ECO:0000256" key="12">
    <source>
        <dbReference type="ARBA" id="ARBA00022782"/>
    </source>
</evidence>
<feature type="domain" description="Aminopeptidase N-like N-terminal" evidence="29">
    <location>
        <begin position="39"/>
        <end position="235"/>
    </location>
</feature>
<dbReference type="GO" id="GO:0001525">
    <property type="term" value="P:angiogenesis"/>
    <property type="evidence" value="ECO:0007669"/>
    <property type="project" value="UniProtKB-KW"/>
</dbReference>
<feature type="active site" description="Proton acceptor" evidence="23">
    <location>
        <position position="345"/>
    </location>
</feature>
<evidence type="ECO:0000256" key="9">
    <source>
        <dbReference type="ARBA" id="ARBA00022670"/>
    </source>
</evidence>
<evidence type="ECO:0000256" key="13">
    <source>
        <dbReference type="ARBA" id="ARBA00022801"/>
    </source>
</evidence>
<comment type="subcellular location">
    <subcellularLocation>
        <location evidence="2">Cell membrane</location>
        <topology evidence="2">Single-pass type II membrane protein</topology>
    </subcellularLocation>
</comment>
<dbReference type="FunFam" id="1.10.390.10:FF:000016">
    <property type="entry name" value="Glutamyl aminopeptidase"/>
    <property type="match status" value="1"/>
</dbReference>
<evidence type="ECO:0000256" key="14">
    <source>
        <dbReference type="ARBA" id="ARBA00022833"/>
    </source>
</evidence>
<dbReference type="Gene3D" id="1.25.50.20">
    <property type="match status" value="1"/>
</dbReference>
<comment type="similarity">
    <text evidence="3 26">Belongs to the peptidase M1 family.</text>
</comment>
<keyword evidence="11 24" id="KW-0479">Metal-binding</keyword>
<keyword evidence="22" id="KW-1183">Host cell receptor for virus entry</keyword>
<feature type="binding site" evidence="24">
    <location>
        <position position="344"/>
    </location>
    <ligand>
        <name>Zn(2+)</name>
        <dbReference type="ChEBI" id="CHEBI:29105"/>
        <note>catalytic</note>
    </ligand>
</feature>
<dbReference type="CDD" id="cd09601">
    <property type="entry name" value="M1_APN-Q_like"/>
    <property type="match status" value="1"/>
</dbReference>
<keyword evidence="9 26" id="KW-0645">Protease</keyword>
<dbReference type="PANTHER" id="PTHR11533:SF172">
    <property type="entry name" value="AMINOPEPTIDASE N"/>
    <property type="match status" value="1"/>
</dbReference>
<evidence type="ECO:0000313" key="31">
    <source>
        <dbReference type="Proteomes" id="UP000694722"/>
    </source>
</evidence>
<keyword evidence="7" id="KW-0765">Sulfation</keyword>
<dbReference type="GO" id="GO:0006508">
    <property type="term" value="P:proteolysis"/>
    <property type="evidence" value="ECO:0007669"/>
    <property type="project" value="UniProtKB-KW"/>
</dbReference>
<dbReference type="GO" id="GO:0001618">
    <property type="term" value="F:virus receptor activity"/>
    <property type="evidence" value="ECO:0007669"/>
    <property type="project" value="UniProtKB-KW"/>
</dbReference>
<sequence length="924" mass="104778">MAKGFYISKALGILGILLGVAAVATKPWNRYRLPTTLLPDSYNVTLRPYLTPNADGLYIFKGKSIVRFICQESTDVIIIHSKKLNYTTQGHMVVLRGVGDSQVPEIDRTELVELTEYLVVHLKGLLQPGHMYEMESEFQGELADDLAGFYRSEYMEGNVKKVLATTQMQSTDARKSFPCFDEPAMKATFNITLIHPNNLTALSNMPPKGSSTPLAEDPNWSVTEFETTPVMSTYLLAYIVSEFQSVNETAQNGVLIRIWARPNAIAEGHGMYALNVTGPILNFFANHYNTSYPLPKSDQIALPDFNAGAMENWGLVTYRENALLFDPQSSSISNKERVVTVIAHELAHQWFGNLVTLAWWNDLWLNEGFASYVEYLGADHAEPTWNLKDLIVPGDVYRVMAVDALASSHPLTTPAEEVNTPAQISEMFDSISYSKGASVIRMLSNFLTEDLFKEGLASYLHAFAYQNTTYLDLWEHLQKAVDAQTSIRLPDTVRAIMDRWTLQMGFPVITVDTKTGNISQKHFLLDSESNVTRSSAFDYLWIVPISSIKNGVMQDHYWLRDVSQAQNDLFKTASDDWVLLNVNVTGYFQVNYDEDNWRMIQHQLQTNLSVIPVINRAQVIYDSFNLATAHMVPVTLALDNTLFLNGEKEYMPWQAALSSLSYFSLMFDRSEVYGPMKKYLRKQVEPLFQHFETLTKNWTERPENLMDQYSEINAISTACSNGLPQCENLAKTLFDQWMSDPENNPIHPNLRSTIYCNAIAQGGQDQWDFAWGQLQQAQLVNEADKLRSALACSNEVWLLNRYLGYTLNPDLIRKQDATSTINSIASNVIGQPLAWDFVQSNWKKLFQDYGGGSFSFSNLIQGVTRRFSSEFELQQLEQFKKNNMDVGFGSGTRALEQALEKTKANIKWVKENKEVVLNWFIEHS</sequence>
<comment type="cofactor">
    <cofactor evidence="24 26">
        <name>Zn(2+)</name>
        <dbReference type="ChEBI" id="CHEBI:29105"/>
    </cofactor>
    <text evidence="24 26">Binds 1 zinc ion per subunit.</text>
</comment>
<accession>A0A8D1G1W9</accession>
<dbReference type="SUPFAM" id="SSF55486">
    <property type="entry name" value="Metalloproteases ('zincins'), catalytic domain"/>
    <property type="match status" value="1"/>
</dbReference>
<dbReference type="PRINTS" id="PR00756">
    <property type="entry name" value="ALADIPTASE"/>
</dbReference>
<dbReference type="Pfam" id="PF17900">
    <property type="entry name" value="Peptidase_M1_N"/>
    <property type="match status" value="1"/>
</dbReference>
<evidence type="ECO:0000256" key="8">
    <source>
        <dbReference type="ARBA" id="ARBA00022657"/>
    </source>
</evidence>
<organism evidence="30 31">
    <name type="scientific">Sus scrofa</name>
    <name type="common">Pig</name>
    <dbReference type="NCBI Taxonomy" id="9823"/>
    <lineage>
        <taxon>Eukaryota</taxon>
        <taxon>Metazoa</taxon>
        <taxon>Chordata</taxon>
        <taxon>Craniata</taxon>
        <taxon>Vertebrata</taxon>
        <taxon>Euteleostomi</taxon>
        <taxon>Mammalia</taxon>
        <taxon>Eutheria</taxon>
        <taxon>Laurasiatheria</taxon>
        <taxon>Artiodactyla</taxon>
        <taxon>Suina</taxon>
        <taxon>Suidae</taxon>
        <taxon>Sus</taxon>
    </lineage>
</organism>
<evidence type="ECO:0000256" key="25">
    <source>
        <dbReference type="PIRSR" id="PIRSR634016-4"/>
    </source>
</evidence>
<evidence type="ECO:0000256" key="2">
    <source>
        <dbReference type="ARBA" id="ARBA00004401"/>
    </source>
</evidence>
<evidence type="ECO:0000256" key="16">
    <source>
        <dbReference type="ARBA" id="ARBA00022989"/>
    </source>
</evidence>
<keyword evidence="19" id="KW-1015">Disulfide bond</keyword>
<evidence type="ECO:0000256" key="23">
    <source>
        <dbReference type="PIRSR" id="PIRSR634016-1"/>
    </source>
</evidence>
<keyword evidence="12" id="KW-0221">Differentiation</keyword>
<dbReference type="FunFam" id="2.60.40.1730:FF:000012">
    <property type="entry name" value="Aminopeptidase N"/>
    <property type="match status" value="1"/>
</dbReference>
<evidence type="ECO:0000256" key="18">
    <source>
        <dbReference type="ARBA" id="ARBA00023136"/>
    </source>
</evidence>
<dbReference type="GO" id="GO:0005886">
    <property type="term" value="C:plasma membrane"/>
    <property type="evidence" value="ECO:0007669"/>
    <property type="project" value="UniProtKB-SubCell"/>
</dbReference>
<keyword evidence="8" id="KW-0037">Angiogenesis</keyword>
<keyword evidence="18" id="KW-0472">Membrane</keyword>
<protein>
    <recommendedName>
        <fullName evidence="26">Aminopeptidase</fullName>
        <ecNumber evidence="26">3.4.11.-</ecNumber>
    </recommendedName>
</protein>
<dbReference type="Gene3D" id="2.60.40.1910">
    <property type="match status" value="1"/>
</dbReference>
<dbReference type="GO" id="GO:0008237">
    <property type="term" value="F:metallopeptidase activity"/>
    <property type="evidence" value="ECO:0007669"/>
    <property type="project" value="UniProtKB-KW"/>
</dbReference>
<keyword evidence="20" id="KW-0325">Glycoprotein</keyword>
<evidence type="ECO:0000256" key="3">
    <source>
        <dbReference type="ARBA" id="ARBA00010136"/>
    </source>
</evidence>
<proteinExistence type="inferred from homology"/>
<comment type="catalytic activity">
    <reaction evidence="1">
        <text>Release of an N-terminal amino acid, Xaa-|-Yaa- from a peptide, amide or arylamide. Xaa is preferably Ala, but may be most amino acids including Pro (slow action). When a terminal hydrophobic residue is followed by a prolyl residue, the two may be released as an intact Xaa-Pro dipeptide.</text>
        <dbReference type="EC" id="3.4.11.2"/>
    </reaction>
</comment>
<evidence type="ECO:0000256" key="1">
    <source>
        <dbReference type="ARBA" id="ARBA00000098"/>
    </source>
</evidence>
<dbReference type="EC" id="3.4.11.-" evidence="26"/>
<dbReference type="AlphaFoldDB" id="A0A8D1G1W9"/>
<evidence type="ECO:0000256" key="15">
    <source>
        <dbReference type="ARBA" id="ARBA00022968"/>
    </source>
</evidence>
<feature type="site" description="Transition state stabilizer" evidence="25">
    <location>
        <position position="433"/>
    </location>
</feature>
<keyword evidence="22" id="KW-0675">Receptor</keyword>
<evidence type="ECO:0000256" key="20">
    <source>
        <dbReference type="ARBA" id="ARBA00023180"/>
    </source>
</evidence>
<dbReference type="InterPro" id="IPR014782">
    <property type="entry name" value="Peptidase_M1_dom"/>
</dbReference>
<evidence type="ECO:0000256" key="11">
    <source>
        <dbReference type="ARBA" id="ARBA00022723"/>
    </source>
</evidence>
<dbReference type="InterPro" id="IPR027268">
    <property type="entry name" value="Peptidase_M4/M1_CTD_sf"/>
</dbReference>
<feature type="binding site" evidence="24">
    <location>
        <position position="348"/>
    </location>
    <ligand>
        <name>Zn(2+)</name>
        <dbReference type="ChEBI" id="CHEBI:29105"/>
        <note>catalytic</note>
    </ligand>
</feature>
<evidence type="ECO:0000256" key="21">
    <source>
        <dbReference type="ARBA" id="ARBA00047171"/>
    </source>
</evidence>
<evidence type="ECO:0000256" key="7">
    <source>
        <dbReference type="ARBA" id="ARBA00022641"/>
    </source>
</evidence>
<keyword evidence="4 26" id="KW-0031">Aminopeptidase</keyword>
<dbReference type="InterPro" id="IPR001930">
    <property type="entry name" value="Peptidase_M1"/>
</dbReference>
<dbReference type="PANTHER" id="PTHR11533">
    <property type="entry name" value="PROTEASE M1 ZINC METALLOPROTEASE"/>
    <property type="match status" value="1"/>
</dbReference>
<keyword evidence="10" id="KW-0812">Transmembrane</keyword>
<feature type="domain" description="Peptidase M1 membrane alanine aminopeptidase" evidence="27">
    <location>
        <begin position="272"/>
        <end position="500"/>
    </location>
</feature>
<keyword evidence="5" id="KW-0217">Developmental protein</keyword>
<evidence type="ECO:0000256" key="10">
    <source>
        <dbReference type="ARBA" id="ARBA00022692"/>
    </source>
</evidence>
<dbReference type="InterPro" id="IPR042097">
    <property type="entry name" value="Aminopeptidase_N-like_N_sf"/>
</dbReference>
<dbReference type="Gene3D" id="2.60.40.1730">
    <property type="entry name" value="tricorn interacting facor f3 domain"/>
    <property type="match status" value="1"/>
</dbReference>
<keyword evidence="14 24" id="KW-0862">Zinc</keyword>
<evidence type="ECO:0000256" key="22">
    <source>
        <dbReference type="ARBA" id="ARBA00084118"/>
    </source>
</evidence>
<dbReference type="Gene3D" id="1.10.390.10">
    <property type="entry name" value="Neutral Protease Domain 2"/>
    <property type="match status" value="1"/>
</dbReference>
<name>A0A8D1G1W9_PIG</name>
<dbReference type="GO" id="GO:0016285">
    <property type="term" value="F:alanyl aminopeptidase activity"/>
    <property type="evidence" value="ECO:0007669"/>
    <property type="project" value="UniProtKB-EC"/>
</dbReference>
<comment type="subunit">
    <text evidence="21">Homodimer. Interacts with SLC6A19.</text>
</comment>
<keyword evidence="13 26" id="KW-0378">Hydrolase</keyword>